<reference evidence="2 3" key="1">
    <citation type="submission" date="2015-01" db="EMBL/GenBank/DDBJ databases">
        <title>The Genome Sequence of Exophiala oligosperma CBS72588.</title>
        <authorList>
            <consortium name="The Broad Institute Genomics Platform"/>
            <person name="Cuomo C."/>
            <person name="de Hoog S."/>
            <person name="Gorbushina A."/>
            <person name="Stielow B."/>
            <person name="Teixiera M."/>
            <person name="Abouelleil A."/>
            <person name="Chapman S.B."/>
            <person name="Priest M."/>
            <person name="Young S.K."/>
            <person name="Wortman J."/>
            <person name="Nusbaum C."/>
            <person name="Birren B."/>
        </authorList>
    </citation>
    <scope>NUCLEOTIDE SEQUENCE [LARGE SCALE GENOMIC DNA]</scope>
    <source>
        <strain evidence="2 3">CBS 72588</strain>
    </source>
</reference>
<dbReference type="Proteomes" id="UP000053342">
    <property type="component" value="Unassembled WGS sequence"/>
</dbReference>
<protein>
    <recommendedName>
        <fullName evidence="1">2EXR domain-containing protein</fullName>
    </recommendedName>
</protein>
<dbReference type="Pfam" id="PF20150">
    <property type="entry name" value="2EXR"/>
    <property type="match status" value="1"/>
</dbReference>
<accession>A0A0D2DLQ8</accession>
<dbReference type="EMBL" id="KN847351">
    <property type="protein sequence ID" value="KIW36649.1"/>
    <property type="molecule type" value="Genomic_DNA"/>
</dbReference>
<dbReference type="GeneID" id="27363235"/>
<gene>
    <name evidence="2" type="ORF">PV06_11161</name>
</gene>
<dbReference type="AlphaFoldDB" id="A0A0D2DLQ8"/>
<evidence type="ECO:0000313" key="2">
    <source>
        <dbReference type="EMBL" id="KIW36649.1"/>
    </source>
</evidence>
<dbReference type="OrthoDB" id="3473305at2759"/>
<dbReference type="VEuPathDB" id="FungiDB:PV06_11161"/>
<sequence>MADQTDIQTSLQFHPFPRLPAELRNQIWYIASSSSSSIYTVNHVVMKDDRIVHVRIGSVRTEASLLTACKDSWAICRNFKPKKTDIVRYRSGKKIREHAVNFQLDMFYVKGFNDSITCQTACLEFRKMVIISNEWELSELKLDKFPNLQEFWVYTKPPRRVASVPASGFRSVSDFPDRRELARHPHLVFRWVRAAEDSQESFPEGKLRVSKEEAFARSALIYYSKRRGDIHQSSDWMDLLERQIIRAVLNSAHDIESLRDGLWTNDAM</sequence>
<name>A0A0D2DLQ8_9EURO</name>
<dbReference type="HOGENOM" id="CLU_1038406_0_0_1"/>
<evidence type="ECO:0000313" key="3">
    <source>
        <dbReference type="Proteomes" id="UP000053342"/>
    </source>
</evidence>
<evidence type="ECO:0000259" key="1">
    <source>
        <dbReference type="Pfam" id="PF20150"/>
    </source>
</evidence>
<feature type="domain" description="2EXR" evidence="1">
    <location>
        <begin position="13"/>
        <end position="106"/>
    </location>
</feature>
<keyword evidence="3" id="KW-1185">Reference proteome</keyword>
<dbReference type="RefSeq" id="XP_016256865.1">
    <property type="nucleotide sequence ID" value="XM_016412789.1"/>
</dbReference>
<organism evidence="2 3">
    <name type="scientific">Exophiala oligosperma</name>
    <dbReference type="NCBI Taxonomy" id="215243"/>
    <lineage>
        <taxon>Eukaryota</taxon>
        <taxon>Fungi</taxon>
        <taxon>Dikarya</taxon>
        <taxon>Ascomycota</taxon>
        <taxon>Pezizomycotina</taxon>
        <taxon>Eurotiomycetes</taxon>
        <taxon>Chaetothyriomycetidae</taxon>
        <taxon>Chaetothyriales</taxon>
        <taxon>Herpotrichiellaceae</taxon>
        <taxon>Exophiala</taxon>
    </lineage>
</organism>
<proteinExistence type="predicted"/>
<dbReference type="InterPro" id="IPR045518">
    <property type="entry name" value="2EXR"/>
</dbReference>